<dbReference type="InterPro" id="IPR029068">
    <property type="entry name" value="Glyas_Bleomycin-R_OHBP_Dase"/>
</dbReference>
<evidence type="ECO:0000313" key="3">
    <source>
        <dbReference type="Proteomes" id="UP000242847"/>
    </source>
</evidence>
<dbReference type="RefSeq" id="WP_083727117.1">
    <property type="nucleotide sequence ID" value="NZ_FOUD01000020.1"/>
</dbReference>
<keyword evidence="2" id="KW-0223">Dioxygenase</keyword>
<organism evidence="2 3">
    <name type="scientific">Halopseudomonas pachastrellae</name>
    <dbReference type="NCBI Taxonomy" id="254161"/>
    <lineage>
        <taxon>Bacteria</taxon>
        <taxon>Pseudomonadati</taxon>
        <taxon>Pseudomonadota</taxon>
        <taxon>Gammaproteobacteria</taxon>
        <taxon>Pseudomonadales</taxon>
        <taxon>Pseudomonadaceae</taxon>
        <taxon>Halopseudomonas</taxon>
    </lineage>
</organism>
<dbReference type="PROSITE" id="PS51819">
    <property type="entry name" value="VOC"/>
    <property type="match status" value="1"/>
</dbReference>
<sequence length="123" mass="13528">MHQHEKLNYVELGAKELPATKAFFTAAFGWAFVDYGSDYTAFSDQGLDGGFFKADTRNRTDNGGALLVFYSADIAATLKKVEACGGQIVRPIFDFPGGCRFHFCEPSGNEFAVWSEARTPANR</sequence>
<dbReference type="InterPro" id="IPR037523">
    <property type="entry name" value="VOC_core"/>
</dbReference>
<name>A0A1S8DGM4_9GAMM</name>
<keyword evidence="2" id="KW-0560">Oxidoreductase</keyword>
<dbReference type="SUPFAM" id="SSF54593">
    <property type="entry name" value="Glyoxalase/Bleomycin resistance protein/Dihydroxybiphenyl dioxygenase"/>
    <property type="match status" value="1"/>
</dbReference>
<dbReference type="AlphaFoldDB" id="A0A1S8DGM4"/>
<keyword evidence="3" id="KW-1185">Reference proteome</keyword>
<dbReference type="STRING" id="254161.SAMN05216256_12079"/>
<dbReference type="Pfam" id="PF00903">
    <property type="entry name" value="Glyoxalase"/>
    <property type="match status" value="1"/>
</dbReference>
<dbReference type="GO" id="GO:0051213">
    <property type="term" value="F:dioxygenase activity"/>
    <property type="evidence" value="ECO:0007669"/>
    <property type="project" value="UniProtKB-KW"/>
</dbReference>
<dbReference type="InterPro" id="IPR052164">
    <property type="entry name" value="Anthracycline_SecMetBiosynth"/>
</dbReference>
<gene>
    <name evidence="2" type="ORF">BXT89_09645</name>
</gene>
<dbReference type="Proteomes" id="UP000242847">
    <property type="component" value="Unassembled WGS sequence"/>
</dbReference>
<dbReference type="CDD" id="cd07247">
    <property type="entry name" value="SgaA_N_like"/>
    <property type="match status" value="1"/>
</dbReference>
<accession>A0A1S8DGM4</accession>
<dbReference type="Gene3D" id="3.10.180.10">
    <property type="entry name" value="2,3-Dihydroxybiphenyl 1,2-Dioxygenase, domain 1"/>
    <property type="match status" value="1"/>
</dbReference>
<dbReference type="InterPro" id="IPR004360">
    <property type="entry name" value="Glyas_Fos-R_dOase_dom"/>
</dbReference>
<dbReference type="PANTHER" id="PTHR33993:SF1">
    <property type="entry name" value="GLYOXALASE FAMILY PROTEIN"/>
    <property type="match status" value="1"/>
</dbReference>
<feature type="domain" description="VOC" evidence="1">
    <location>
        <begin position="6"/>
        <end position="116"/>
    </location>
</feature>
<reference evidence="2 3" key="1">
    <citation type="submission" date="2017-01" db="EMBL/GenBank/DDBJ databases">
        <title>Draft genome sequence of Pseudomonas pachastrellae type strain CCUG 46540T from a deep sea.</title>
        <authorList>
            <person name="Gomila M."/>
            <person name="Mulet M."/>
            <person name="Lalucat J."/>
            <person name="Garcia-Valdes E."/>
        </authorList>
    </citation>
    <scope>NUCLEOTIDE SEQUENCE [LARGE SCALE GENOMIC DNA]</scope>
    <source>
        <strain evidence="2 3">CCUG 46540</strain>
    </source>
</reference>
<evidence type="ECO:0000259" key="1">
    <source>
        <dbReference type="PROSITE" id="PS51819"/>
    </source>
</evidence>
<dbReference type="EMBL" id="MUBC01000018">
    <property type="protein sequence ID" value="ONM43999.1"/>
    <property type="molecule type" value="Genomic_DNA"/>
</dbReference>
<proteinExistence type="predicted"/>
<dbReference type="PANTHER" id="PTHR33993">
    <property type="entry name" value="GLYOXALASE-RELATED"/>
    <property type="match status" value="1"/>
</dbReference>
<comment type="caution">
    <text evidence="2">The sequence shown here is derived from an EMBL/GenBank/DDBJ whole genome shotgun (WGS) entry which is preliminary data.</text>
</comment>
<evidence type="ECO:0000313" key="2">
    <source>
        <dbReference type="EMBL" id="ONM43999.1"/>
    </source>
</evidence>
<dbReference type="OrthoDB" id="9792323at2"/>
<protein>
    <submittedName>
        <fullName evidence="2">Glyoxalase/bleomycin resistance/extradiol dioxygenase family protein</fullName>
    </submittedName>
</protein>